<accession>A0A6P3ZTA6</accession>
<dbReference type="Proteomes" id="UP001652623">
    <property type="component" value="Chromosome 5"/>
</dbReference>
<dbReference type="GeneID" id="107420131"/>
<dbReference type="Pfam" id="PF02325">
    <property type="entry name" value="CCB3_YggT"/>
    <property type="match status" value="1"/>
</dbReference>
<dbReference type="AlphaFoldDB" id="A0A6P3ZTA6"/>
<evidence type="ECO:0000313" key="1">
    <source>
        <dbReference type="Proteomes" id="UP001652623"/>
    </source>
</evidence>
<gene>
    <name evidence="2" type="primary">LOC107420131</name>
</gene>
<dbReference type="InterPro" id="IPR003425">
    <property type="entry name" value="CCB3/YggT"/>
</dbReference>
<sequence length="249" mass="27376">MAVNESSSSAETSNFVPSCTLLLSSPKFMPFMRTSDKKPNFVAPNIVVIGELVHSSVVSAAEKCFRLLQSFASQNPLLKKVLSLPNEFHSFYNQIRCRNYRNVKSFYNHNFAAVLPGDSMAGIVVANGILNFLNLYNTLLIVRLVLTWFPNSPSAIVSPLSTICDPYLNIFRGLIPPLGGTLDLSPILAFLVLNVFTSTASALPAELPVTEANQENHESSTGFSHLTTTQKKWMRRLQGNRTKSSSGDC</sequence>
<dbReference type="PANTHER" id="PTHR33219">
    <property type="entry name" value="YLMG HOMOLOG PROTEIN 2, CHLOROPLASTIC"/>
    <property type="match status" value="1"/>
</dbReference>
<dbReference type="GO" id="GO:0010020">
    <property type="term" value="P:chloroplast fission"/>
    <property type="evidence" value="ECO:0007669"/>
    <property type="project" value="TreeGrafter"/>
</dbReference>
<protein>
    <submittedName>
        <fullName evidence="2">YlmG homolog protein 2, chloroplastic</fullName>
    </submittedName>
</protein>
<dbReference type="KEGG" id="zju:107420131"/>
<evidence type="ECO:0000313" key="2">
    <source>
        <dbReference type="RefSeq" id="XP_015884505.1"/>
    </source>
</evidence>
<proteinExistence type="predicted"/>
<reference evidence="2" key="1">
    <citation type="submission" date="2025-08" db="UniProtKB">
        <authorList>
            <consortium name="RefSeq"/>
        </authorList>
    </citation>
    <scope>IDENTIFICATION</scope>
    <source>
        <tissue evidence="2">Seedling</tissue>
    </source>
</reference>
<dbReference type="RefSeq" id="XP_015884505.1">
    <property type="nucleotide sequence ID" value="XM_016029019.4"/>
</dbReference>
<dbReference type="PANTHER" id="PTHR33219:SF14">
    <property type="entry name" value="PROTEIN COFACTOR ASSEMBLY OF COMPLEX C SUBUNIT B CCB3, CHLOROPLASTIC-RELATED"/>
    <property type="match status" value="1"/>
</dbReference>
<organism evidence="1 2">
    <name type="scientific">Ziziphus jujuba</name>
    <name type="common">Chinese jujube</name>
    <name type="synonym">Ziziphus sativa</name>
    <dbReference type="NCBI Taxonomy" id="326968"/>
    <lineage>
        <taxon>Eukaryota</taxon>
        <taxon>Viridiplantae</taxon>
        <taxon>Streptophyta</taxon>
        <taxon>Embryophyta</taxon>
        <taxon>Tracheophyta</taxon>
        <taxon>Spermatophyta</taxon>
        <taxon>Magnoliopsida</taxon>
        <taxon>eudicotyledons</taxon>
        <taxon>Gunneridae</taxon>
        <taxon>Pentapetalae</taxon>
        <taxon>rosids</taxon>
        <taxon>fabids</taxon>
        <taxon>Rosales</taxon>
        <taxon>Rhamnaceae</taxon>
        <taxon>Paliureae</taxon>
        <taxon>Ziziphus</taxon>
    </lineage>
</organism>
<dbReference type="FunCoup" id="A0A6P3ZTA6">
    <property type="interactions" value="1369"/>
</dbReference>
<dbReference type="GO" id="GO:0016020">
    <property type="term" value="C:membrane"/>
    <property type="evidence" value="ECO:0007669"/>
    <property type="project" value="InterPro"/>
</dbReference>
<dbReference type="InParanoid" id="A0A6P3ZTA6"/>
<name>A0A6P3ZTA6_ZIZJJ</name>
<keyword evidence="1" id="KW-1185">Reference proteome</keyword>